<dbReference type="OrthoDB" id="9796450at2"/>
<dbReference type="Gene3D" id="3.30.390.10">
    <property type="entry name" value="Enolase-like, N-terminal domain"/>
    <property type="match status" value="1"/>
</dbReference>
<dbReference type="PROSITE" id="PS00909">
    <property type="entry name" value="MR_MLE_2"/>
    <property type="match status" value="1"/>
</dbReference>
<name>A0A4R4WCF3_9ACTN</name>
<dbReference type="AlphaFoldDB" id="A0A4R4WCF3"/>
<dbReference type="SFLD" id="SFLDS00001">
    <property type="entry name" value="Enolase"/>
    <property type="match status" value="1"/>
</dbReference>
<accession>A0A4R4WCF3</accession>
<comment type="caution">
    <text evidence="3">The sequence shown here is derived from an EMBL/GenBank/DDBJ whole genome shotgun (WGS) entry which is preliminary data.</text>
</comment>
<evidence type="ECO:0000313" key="3">
    <source>
        <dbReference type="EMBL" id="TDD16499.1"/>
    </source>
</evidence>
<proteinExistence type="predicted"/>
<evidence type="ECO:0000256" key="1">
    <source>
        <dbReference type="ARBA" id="ARBA00023239"/>
    </source>
</evidence>
<dbReference type="Gene3D" id="3.20.20.120">
    <property type="entry name" value="Enolase-like C-terminal domain"/>
    <property type="match status" value="1"/>
</dbReference>
<dbReference type="SUPFAM" id="SSF54826">
    <property type="entry name" value="Enolase N-terminal domain-like"/>
    <property type="match status" value="1"/>
</dbReference>
<dbReference type="PANTHER" id="PTHR48080:SF2">
    <property type="entry name" value="D-GALACTONATE DEHYDRATASE"/>
    <property type="match status" value="1"/>
</dbReference>
<organism evidence="3 4">
    <name type="scientific">Nonomuraea diastatica</name>
    <dbReference type="NCBI Taxonomy" id="1848329"/>
    <lineage>
        <taxon>Bacteria</taxon>
        <taxon>Bacillati</taxon>
        <taxon>Actinomycetota</taxon>
        <taxon>Actinomycetes</taxon>
        <taxon>Streptosporangiales</taxon>
        <taxon>Streptosporangiaceae</taxon>
        <taxon>Nonomuraea</taxon>
    </lineage>
</organism>
<keyword evidence="1" id="KW-0456">Lyase</keyword>
<dbReference type="Pfam" id="PF02746">
    <property type="entry name" value="MR_MLE_N"/>
    <property type="match status" value="1"/>
</dbReference>
<dbReference type="InterPro" id="IPR029065">
    <property type="entry name" value="Enolase_C-like"/>
</dbReference>
<dbReference type="GO" id="GO:0016829">
    <property type="term" value="F:lyase activity"/>
    <property type="evidence" value="ECO:0007669"/>
    <property type="project" value="UniProtKB-KW"/>
</dbReference>
<dbReference type="SFLD" id="SFLDG00179">
    <property type="entry name" value="mandelate_racemase"/>
    <property type="match status" value="1"/>
</dbReference>
<dbReference type="InterPro" id="IPR013342">
    <property type="entry name" value="Mandelate_racemase_C"/>
</dbReference>
<evidence type="ECO:0000313" key="4">
    <source>
        <dbReference type="Proteomes" id="UP000294543"/>
    </source>
</evidence>
<dbReference type="InterPro" id="IPR013341">
    <property type="entry name" value="Mandelate_racemase_N_dom"/>
</dbReference>
<dbReference type="InterPro" id="IPR029017">
    <property type="entry name" value="Enolase-like_N"/>
</dbReference>
<keyword evidence="4" id="KW-1185">Reference proteome</keyword>
<feature type="domain" description="Mandelate racemase/muconate lactonizing enzyme C-terminal" evidence="2">
    <location>
        <begin position="129"/>
        <end position="234"/>
    </location>
</feature>
<dbReference type="GO" id="GO:0009063">
    <property type="term" value="P:amino acid catabolic process"/>
    <property type="evidence" value="ECO:0007669"/>
    <property type="project" value="InterPro"/>
</dbReference>
<dbReference type="SMART" id="SM00922">
    <property type="entry name" value="MR_MLE"/>
    <property type="match status" value="1"/>
</dbReference>
<reference evidence="3 4" key="1">
    <citation type="submission" date="2019-03" db="EMBL/GenBank/DDBJ databases">
        <title>Draft genome sequences of novel Actinobacteria.</title>
        <authorList>
            <person name="Sahin N."/>
            <person name="Ay H."/>
            <person name="Saygin H."/>
        </authorList>
    </citation>
    <scope>NUCLEOTIDE SEQUENCE [LARGE SCALE GENOMIC DNA]</scope>
    <source>
        <strain evidence="3 4">KC712</strain>
    </source>
</reference>
<dbReference type="InterPro" id="IPR036849">
    <property type="entry name" value="Enolase-like_C_sf"/>
</dbReference>
<dbReference type="CDD" id="cd03316">
    <property type="entry name" value="MR_like"/>
    <property type="match status" value="1"/>
</dbReference>
<sequence>MKITGIEAIAATGRRTYVFVVIDTDEGITGVGECGLPDERAAMFGTVETVKELLVGQDPFRSAHLWQVLARGLYFPARRELSAVISAVDMALWDIKGKALGVPVYELLGGRARDRVPCYVHVRGGTEDTARVVESAVAAVEAGWRHLRWGLPAQGDILQPRRAVRVAVEQFAALREAVGPDVEIALDVHTRLAPAEAVMLCRELEAMRPLFIEDPIRAENPRSMEMVRLRTTVPLAAGEQFGSKWEFRELVENEWIDYARIDLAIVGGFTEAMKVAGWCETHYIDVVPHNPYGPVANAAALHFSLACPNLLVLEQPVMPGSDLLDIVPGQPRWVDGCLLPGDAPGLGITLDREAARRTAAADRLPQRFRRPDGSLTNW</sequence>
<dbReference type="Pfam" id="PF13378">
    <property type="entry name" value="MR_MLE_C"/>
    <property type="match status" value="1"/>
</dbReference>
<dbReference type="SUPFAM" id="SSF51604">
    <property type="entry name" value="Enolase C-terminal domain-like"/>
    <property type="match status" value="1"/>
</dbReference>
<dbReference type="RefSeq" id="WP_132514284.1">
    <property type="nucleotide sequence ID" value="NZ_SMKP01000104.1"/>
</dbReference>
<dbReference type="InterPro" id="IPR018110">
    <property type="entry name" value="Mandel_Rmase/mucon_lact_enz_CS"/>
</dbReference>
<protein>
    <submittedName>
        <fullName evidence="3">Mandelate racemase/muconate lactonizing enzyme family protein</fullName>
    </submittedName>
</protein>
<dbReference type="EMBL" id="SMKP01000104">
    <property type="protein sequence ID" value="TDD16499.1"/>
    <property type="molecule type" value="Genomic_DNA"/>
</dbReference>
<evidence type="ECO:0000259" key="2">
    <source>
        <dbReference type="SMART" id="SM00922"/>
    </source>
</evidence>
<gene>
    <name evidence="3" type="ORF">E1294_31020</name>
</gene>
<dbReference type="Proteomes" id="UP000294543">
    <property type="component" value="Unassembled WGS sequence"/>
</dbReference>
<dbReference type="PANTHER" id="PTHR48080">
    <property type="entry name" value="D-GALACTONATE DEHYDRATASE-RELATED"/>
    <property type="match status" value="1"/>
</dbReference>
<dbReference type="InterPro" id="IPR034593">
    <property type="entry name" value="DgoD-like"/>
</dbReference>